<dbReference type="PANTHER" id="PTHR11133">
    <property type="entry name" value="SACCHAROPINE DEHYDROGENASE"/>
    <property type="match status" value="1"/>
</dbReference>
<dbReference type="Proteomes" id="UP000827092">
    <property type="component" value="Unassembled WGS sequence"/>
</dbReference>
<proteinExistence type="predicted"/>
<dbReference type="GO" id="GO:0019878">
    <property type="term" value="P:lysine biosynthetic process via aminoadipic acid"/>
    <property type="evidence" value="ECO:0007669"/>
    <property type="project" value="TreeGrafter"/>
</dbReference>
<evidence type="ECO:0000313" key="3">
    <source>
        <dbReference type="EMBL" id="KAG8178486.1"/>
    </source>
</evidence>
<name>A0AAV6U418_9ARAC</name>
<dbReference type="SUPFAM" id="SSF52283">
    <property type="entry name" value="Formate/glycerate dehydrogenase catalytic domain-like"/>
    <property type="match status" value="1"/>
</dbReference>
<comment type="caution">
    <text evidence="3">The sequence shown here is derived from an EMBL/GenBank/DDBJ whole genome shotgun (WGS) entry which is preliminary data.</text>
</comment>
<accession>A0AAV6U418</accession>
<evidence type="ECO:0000259" key="2">
    <source>
        <dbReference type="SMART" id="SM01003"/>
    </source>
</evidence>
<dbReference type="InterPro" id="IPR051168">
    <property type="entry name" value="AASS"/>
</dbReference>
<dbReference type="GO" id="GO:0005737">
    <property type="term" value="C:cytoplasm"/>
    <property type="evidence" value="ECO:0007669"/>
    <property type="project" value="TreeGrafter"/>
</dbReference>
<dbReference type="SMART" id="SM01003">
    <property type="entry name" value="AlaDh_PNT_N"/>
    <property type="match status" value="1"/>
</dbReference>
<feature type="domain" description="Alanine dehydrogenase/pyridine nucleotide transhydrogenase N-terminal" evidence="2">
    <location>
        <begin position="16"/>
        <end position="109"/>
    </location>
</feature>
<dbReference type="EMBL" id="JAFNEN010000693">
    <property type="protein sequence ID" value="KAG8178486.1"/>
    <property type="molecule type" value="Genomic_DNA"/>
</dbReference>
<organism evidence="3 4">
    <name type="scientific">Oedothorax gibbosus</name>
    <dbReference type="NCBI Taxonomy" id="931172"/>
    <lineage>
        <taxon>Eukaryota</taxon>
        <taxon>Metazoa</taxon>
        <taxon>Ecdysozoa</taxon>
        <taxon>Arthropoda</taxon>
        <taxon>Chelicerata</taxon>
        <taxon>Arachnida</taxon>
        <taxon>Araneae</taxon>
        <taxon>Araneomorphae</taxon>
        <taxon>Entelegynae</taxon>
        <taxon>Araneoidea</taxon>
        <taxon>Linyphiidae</taxon>
        <taxon>Erigoninae</taxon>
        <taxon>Oedothorax</taxon>
    </lineage>
</organism>
<keyword evidence="4" id="KW-1185">Reference proteome</keyword>
<sequence>MCGSSQISKCTKPVLAIRREELMWKRRAPLSADHVRELCQKDIKVIVQSCNRRVFTNESYSNAGAEIREDISDASVILGVKEVSIEHLLPDKTYCFFCHATKGEPQNTAI</sequence>
<dbReference type="InterPro" id="IPR007886">
    <property type="entry name" value="AlaDH/PNT_N"/>
</dbReference>
<reference evidence="3 4" key="1">
    <citation type="journal article" date="2022" name="Nat. Ecol. Evol.">
        <title>A masculinizing supergene underlies an exaggerated male reproductive morph in a spider.</title>
        <authorList>
            <person name="Hendrickx F."/>
            <person name="De Corte Z."/>
            <person name="Sonet G."/>
            <person name="Van Belleghem S.M."/>
            <person name="Kostlbacher S."/>
            <person name="Vangestel C."/>
        </authorList>
    </citation>
    <scope>NUCLEOTIDE SEQUENCE [LARGE SCALE GENOMIC DNA]</scope>
    <source>
        <strain evidence="3">W744_W776</strain>
    </source>
</reference>
<evidence type="ECO:0000256" key="1">
    <source>
        <dbReference type="ARBA" id="ARBA00023002"/>
    </source>
</evidence>
<dbReference type="Gene3D" id="3.40.50.720">
    <property type="entry name" value="NAD(P)-binding Rossmann-like Domain"/>
    <property type="match status" value="1"/>
</dbReference>
<dbReference type="PANTHER" id="PTHR11133:SF22">
    <property type="entry name" value="ALPHA-AMINOADIPIC SEMIALDEHYDE SYNTHASE, MITOCHONDRIAL"/>
    <property type="match status" value="1"/>
</dbReference>
<dbReference type="GO" id="GO:0004753">
    <property type="term" value="F:saccharopine dehydrogenase activity"/>
    <property type="evidence" value="ECO:0007669"/>
    <property type="project" value="TreeGrafter"/>
</dbReference>
<dbReference type="Pfam" id="PF05222">
    <property type="entry name" value="AlaDh_PNT_N"/>
    <property type="match status" value="1"/>
</dbReference>
<evidence type="ECO:0000313" key="4">
    <source>
        <dbReference type="Proteomes" id="UP000827092"/>
    </source>
</evidence>
<keyword evidence="1" id="KW-0560">Oxidoreductase</keyword>
<protein>
    <recommendedName>
        <fullName evidence="2">Alanine dehydrogenase/pyridine nucleotide transhydrogenase N-terminal domain-containing protein</fullName>
    </recommendedName>
</protein>
<dbReference type="AlphaFoldDB" id="A0AAV6U418"/>
<gene>
    <name evidence="3" type="ORF">JTE90_024646</name>
</gene>